<accession>A0A834GJ15</accession>
<evidence type="ECO:0000256" key="7">
    <source>
        <dbReference type="SAM" id="MobiDB-lite"/>
    </source>
</evidence>
<reference evidence="9" key="1">
    <citation type="submission" date="2019-11" db="EMBL/GenBank/DDBJ databases">
        <authorList>
            <person name="Liu Y."/>
            <person name="Hou J."/>
            <person name="Li T.-Q."/>
            <person name="Guan C.-H."/>
            <person name="Wu X."/>
            <person name="Wu H.-Z."/>
            <person name="Ling F."/>
            <person name="Zhang R."/>
            <person name="Shi X.-G."/>
            <person name="Ren J.-P."/>
            <person name="Chen E.-F."/>
            <person name="Sun J.-M."/>
        </authorList>
    </citation>
    <scope>NUCLEOTIDE SEQUENCE</scope>
    <source>
        <strain evidence="9">Adult_tree_wgs_1</strain>
        <tissue evidence="9">Leaves</tissue>
    </source>
</reference>
<dbReference type="GO" id="GO:0046983">
    <property type="term" value="F:protein dimerization activity"/>
    <property type="evidence" value="ECO:0007669"/>
    <property type="project" value="InterPro"/>
</dbReference>
<feature type="coiled-coil region" evidence="6">
    <location>
        <begin position="141"/>
        <end position="168"/>
    </location>
</feature>
<comment type="caution">
    <text evidence="9">The sequence shown here is derived from an EMBL/GenBank/DDBJ whole genome shotgun (WGS) entry which is preliminary data.</text>
</comment>
<dbReference type="EMBL" id="WJXA01000008">
    <property type="protein sequence ID" value="KAF7135268.1"/>
    <property type="molecule type" value="Genomic_DNA"/>
</dbReference>
<evidence type="ECO:0000256" key="3">
    <source>
        <dbReference type="ARBA" id="ARBA00023125"/>
    </source>
</evidence>
<keyword evidence="6" id="KW-0175">Coiled coil</keyword>
<keyword evidence="3" id="KW-0238">DNA-binding</keyword>
<keyword evidence="5" id="KW-0539">Nucleus</keyword>
<dbReference type="AlphaFoldDB" id="A0A834GJ15"/>
<dbReference type="Gene3D" id="3.40.1810.10">
    <property type="entry name" value="Transcription factor, MADS-box"/>
    <property type="match status" value="1"/>
</dbReference>
<dbReference type="OrthoDB" id="601557at2759"/>
<evidence type="ECO:0000256" key="6">
    <source>
        <dbReference type="SAM" id="Coils"/>
    </source>
</evidence>
<dbReference type="GO" id="GO:0005634">
    <property type="term" value="C:nucleus"/>
    <property type="evidence" value="ECO:0007669"/>
    <property type="project" value="UniProtKB-SubCell"/>
</dbReference>
<evidence type="ECO:0000259" key="8">
    <source>
        <dbReference type="PROSITE" id="PS50066"/>
    </source>
</evidence>
<proteinExistence type="predicted"/>
<dbReference type="GO" id="GO:0003677">
    <property type="term" value="F:DNA binding"/>
    <property type="evidence" value="ECO:0007669"/>
    <property type="project" value="UniProtKB-KW"/>
</dbReference>
<evidence type="ECO:0000256" key="2">
    <source>
        <dbReference type="ARBA" id="ARBA00023015"/>
    </source>
</evidence>
<keyword evidence="4" id="KW-0804">Transcription</keyword>
<evidence type="ECO:0000313" key="9">
    <source>
        <dbReference type="EMBL" id="KAF7135268.1"/>
    </source>
</evidence>
<comment type="subcellular location">
    <subcellularLocation>
        <location evidence="1">Nucleus</location>
    </subcellularLocation>
</comment>
<dbReference type="InterPro" id="IPR036879">
    <property type="entry name" value="TF_MADSbox_sf"/>
</dbReference>
<feature type="region of interest" description="Disordered" evidence="7">
    <location>
        <begin position="1"/>
        <end position="20"/>
    </location>
</feature>
<gene>
    <name evidence="9" type="ORF">RHSIM_Rhsim08G0215000</name>
</gene>
<dbReference type="Pfam" id="PF00319">
    <property type="entry name" value="SRF-TF"/>
    <property type="match status" value="1"/>
</dbReference>
<dbReference type="SUPFAM" id="SSF55455">
    <property type="entry name" value="SRF-like"/>
    <property type="match status" value="1"/>
</dbReference>
<evidence type="ECO:0000256" key="1">
    <source>
        <dbReference type="ARBA" id="ARBA00004123"/>
    </source>
</evidence>
<feature type="domain" description="MADS-box" evidence="8">
    <location>
        <begin position="12"/>
        <end position="72"/>
    </location>
</feature>
<evidence type="ECO:0000256" key="5">
    <source>
        <dbReference type="ARBA" id="ARBA00023242"/>
    </source>
</evidence>
<dbReference type="InterPro" id="IPR002100">
    <property type="entry name" value="TF_MADSbox"/>
</dbReference>
<organism evidence="9 10">
    <name type="scientific">Rhododendron simsii</name>
    <name type="common">Sims's rhododendron</name>
    <dbReference type="NCBI Taxonomy" id="118357"/>
    <lineage>
        <taxon>Eukaryota</taxon>
        <taxon>Viridiplantae</taxon>
        <taxon>Streptophyta</taxon>
        <taxon>Embryophyta</taxon>
        <taxon>Tracheophyta</taxon>
        <taxon>Spermatophyta</taxon>
        <taxon>Magnoliopsida</taxon>
        <taxon>eudicotyledons</taxon>
        <taxon>Gunneridae</taxon>
        <taxon>Pentapetalae</taxon>
        <taxon>asterids</taxon>
        <taxon>Ericales</taxon>
        <taxon>Ericaceae</taxon>
        <taxon>Ericoideae</taxon>
        <taxon>Rhodoreae</taxon>
        <taxon>Rhododendron</taxon>
    </lineage>
</organism>
<dbReference type="SMART" id="SM00432">
    <property type="entry name" value="MADS"/>
    <property type="match status" value="1"/>
</dbReference>
<evidence type="ECO:0000313" key="10">
    <source>
        <dbReference type="Proteomes" id="UP000626092"/>
    </source>
</evidence>
<keyword evidence="10" id="KW-1185">Reference proteome</keyword>
<dbReference type="PROSITE" id="PS50066">
    <property type="entry name" value="MADS_BOX_2"/>
    <property type="match status" value="1"/>
</dbReference>
<protein>
    <recommendedName>
        <fullName evidence="8">MADS-box domain-containing protein</fullName>
    </recommendedName>
</protein>
<name>A0A834GJ15_RHOSS</name>
<dbReference type="Proteomes" id="UP000626092">
    <property type="component" value="Unassembled WGS sequence"/>
</dbReference>
<sequence length="330" mass="36268">MVKVAAKEEEKQGRQNKPLKLIEKPRARKLAYANRKDCILKKTMELSILCGTKACTVCIGPNGEVQTWPENRAEVRNIIDSCKQYKKKPGQSFDHCLKPLDQSFCCLGEKAGDGENLGVKKEVFESFFLGFDGGWIKGLSADSSEILLRDLEGKLEELTTRIGFLEKVNGKKKIVGSGDLAPYWFGGDAPMEFLDMVGSGSGFGQSLQNLGLDSFSNTFHPLQTMVGFDDDPLSSTTPSWPLDYYSGSMIGCDAPMSNIWPVDCYGDAMGGNGGGGGNGRFVWSCGERLEETDLNSMSNYDNQFLASFGFHRYLPLDEVVIASMFAEESL</sequence>
<keyword evidence="2" id="KW-0805">Transcription regulation</keyword>
<evidence type="ECO:0000256" key="4">
    <source>
        <dbReference type="ARBA" id="ARBA00023163"/>
    </source>
</evidence>
<feature type="compositionally biased region" description="Basic and acidic residues" evidence="7">
    <location>
        <begin position="1"/>
        <end position="13"/>
    </location>
</feature>